<evidence type="ECO:0000313" key="4">
    <source>
        <dbReference type="EMBL" id="KKK89937.1"/>
    </source>
</evidence>
<name>A0A0F8Z850_9ZZZZ</name>
<keyword evidence="1" id="KW-0808">Transferase</keyword>
<accession>A0A0F8Z850</accession>
<keyword evidence="2" id="KW-0548">Nucleotidyltransferase</keyword>
<dbReference type="InterPro" id="IPR050065">
    <property type="entry name" value="GlmU-like"/>
</dbReference>
<dbReference type="EMBL" id="LAZR01049314">
    <property type="protein sequence ID" value="KKK89937.1"/>
    <property type="molecule type" value="Genomic_DNA"/>
</dbReference>
<proteinExistence type="predicted"/>
<evidence type="ECO:0000259" key="3">
    <source>
        <dbReference type="Pfam" id="PF00483"/>
    </source>
</evidence>
<dbReference type="PANTHER" id="PTHR43584:SF8">
    <property type="entry name" value="N-ACETYLMURAMATE ALPHA-1-PHOSPHATE URIDYLYLTRANSFERASE"/>
    <property type="match status" value="1"/>
</dbReference>
<dbReference type="InterPro" id="IPR005835">
    <property type="entry name" value="NTP_transferase_dom"/>
</dbReference>
<comment type="caution">
    <text evidence="4">The sequence shown here is derived from an EMBL/GenBank/DDBJ whole genome shotgun (WGS) entry which is preliminary data.</text>
</comment>
<dbReference type="Gene3D" id="3.90.550.10">
    <property type="entry name" value="Spore Coat Polysaccharide Biosynthesis Protein SpsA, Chain A"/>
    <property type="match status" value="1"/>
</dbReference>
<evidence type="ECO:0000256" key="2">
    <source>
        <dbReference type="ARBA" id="ARBA00022695"/>
    </source>
</evidence>
<feature type="domain" description="Nucleotidyl transferase" evidence="3">
    <location>
        <begin position="3"/>
        <end position="218"/>
    </location>
</feature>
<dbReference type="GO" id="GO:0016779">
    <property type="term" value="F:nucleotidyltransferase activity"/>
    <property type="evidence" value="ECO:0007669"/>
    <property type="project" value="UniProtKB-KW"/>
</dbReference>
<reference evidence="4" key="1">
    <citation type="journal article" date="2015" name="Nature">
        <title>Complex archaea that bridge the gap between prokaryotes and eukaryotes.</title>
        <authorList>
            <person name="Spang A."/>
            <person name="Saw J.H."/>
            <person name="Jorgensen S.L."/>
            <person name="Zaremba-Niedzwiedzka K."/>
            <person name="Martijn J."/>
            <person name="Lind A.E."/>
            <person name="van Eijk R."/>
            <person name="Schleper C."/>
            <person name="Guy L."/>
            <person name="Ettema T.J."/>
        </authorList>
    </citation>
    <scope>NUCLEOTIDE SEQUENCE</scope>
</reference>
<feature type="non-terminal residue" evidence="4">
    <location>
        <position position="1"/>
    </location>
</feature>
<dbReference type="SUPFAM" id="SSF53448">
    <property type="entry name" value="Nucleotide-diphospho-sugar transferases"/>
    <property type="match status" value="1"/>
</dbReference>
<organism evidence="4">
    <name type="scientific">marine sediment metagenome</name>
    <dbReference type="NCBI Taxonomy" id="412755"/>
    <lineage>
        <taxon>unclassified sequences</taxon>
        <taxon>metagenomes</taxon>
        <taxon>ecological metagenomes</taxon>
    </lineage>
</organism>
<gene>
    <name evidence="4" type="ORF">LCGC14_2728110</name>
</gene>
<dbReference type="Pfam" id="PF00483">
    <property type="entry name" value="NTP_transferase"/>
    <property type="match status" value="1"/>
</dbReference>
<dbReference type="PANTHER" id="PTHR43584">
    <property type="entry name" value="NUCLEOTIDYL TRANSFERASE"/>
    <property type="match status" value="1"/>
</dbReference>
<evidence type="ECO:0000256" key="1">
    <source>
        <dbReference type="ARBA" id="ARBA00022679"/>
    </source>
</evidence>
<dbReference type="InterPro" id="IPR029044">
    <property type="entry name" value="Nucleotide-diphossugar_trans"/>
</dbReference>
<dbReference type="AlphaFoldDB" id="A0A0F8Z850"/>
<protein>
    <recommendedName>
        <fullName evidence="3">Nucleotidyl transferase domain-containing protein</fullName>
    </recommendedName>
</protein>
<sequence length="225" mass="24548">GILTKRYPKALLPVHGQPLIGYPIAAQAAAGIKEIAIVVGYLEDLIREALGDGSQFGVSLSYISNDDYLGGNAVSVHKAREWAQEAPVILCMGDHLIKKDLVSRLVESGATGETLCVDYNLKEYLDINEATKVALDGDGCITDIGKGLTYWDALDTGVFLLTSLFFRVLEKLVRQHGVGLEVSDTIQFLIAQGYRFGTCDVSGRFWMDVDTEDDLNTARRMSDGL</sequence>